<dbReference type="PANTHER" id="PTHR46071">
    <property type="entry name" value="ANKYRIN REPEAT AND BTB/POZ DOMAIN-CONTAINING"/>
    <property type="match status" value="1"/>
</dbReference>
<keyword evidence="2" id="KW-0040">ANK repeat</keyword>
<dbReference type="Proteomes" id="UP000270094">
    <property type="component" value="Unassembled WGS sequence"/>
</dbReference>
<accession>A0A3P7KXC3</accession>
<dbReference type="AlphaFoldDB" id="A0A3P7KXC3"/>
<dbReference type="OrthoDB" id="2316821at2759"/>
<evidence type="ECO:0000256" key="1">
    <source>
        <dbReference type="ARBA" id="ARBA00022737"/>
    </source>
</evidence>
<gene>
    <name evidence="4" type="ORF">SVUK_LOCUS10013</name>
</gene>
<proteinExistence type="predicted"/>
<sequence length="331" mass="37105">MGLRAKDKSRLSTGAMEQSLPDKLTQALRNLRPGALVHSASSSAAHSSTVVDVEGAAMCSEMKWMRNRQVLEARRIVDTDPHLAKLVERTSAIMMKFHLHVSNGEAFLEQLEDYSWKIFIVGISHKTTTVVYVNGESSQAEEHQVMKAHGATHTALDSHILRFGVICKDTICPFDEKDLLKLLYHKSLPKDSHCFDVTHVPMLIDMLLNTLEMITDHIQRLSINSAKATVENVTTSTKIVFPLEVSWPCIKAANQAMALYSVSGQGALRRSMSQRASLHLSIGRMFHWLVTKLPNKPMSESVPVYLTAVLERAMEEMLRPVLQLGRKYSWS</sequence>
<evidence type="ECO:0000313" key="5">
    <source>
        <dbReference type="Proteomes" id="UP000270094"/>
    </source>
</evidence>
<dbReference type="Gene3D" id="1.10.20.10">
    <property type="entry name" value="Histone, subunit A"/>
    <property type="match status" value="1"/>
</dbReference>
<dbReference type="InterPro" id="IPR009072">
    <property type="entry name" value="Histone-fold"/>
</dbReference>
<feature type="domain" description="ABTB2/3 histone-like" evidence="3">
    <location>
        <begin position="173"/>
        <end position="308"/>
    </location>
</feature>
<keyword evidence="1" id="KW-0677">Repeat</keyword>
<dbReference type="InterPro" id="IPR059008">
    <property type="entry name" value="ABTB2/3_histone"/>
</dbReference>
<protein>
    <recommendedName>
        <fullName evidence="3">ABTB2/3 histone-like domain-containing protein</fullName>
    </recommendedName>
</protein>
<dbReference type="GO" id="GO:0046982">
    <property type="term" value="F:protein heterodimerization activity"/>
    <property type="evidence" value="ECO:0007669"/>
    <property type="project" value="InterPro"/>
</dbReference>
<evidence type="ECO:0000256" key="2">
    <source>
        <dbReference type="ARBA" id="ARBA00023043"/>
    </source>
</evidence>
<keyword evidence="5" id="KW-1185">Reference proteome</keyword>
<evidence type="ECO:0000313" key="4">
    <source>
        <dbReference type="EMBL" id="VDM75015.1"/>
    </source>
</evidence>
<reference evidence="4 5" key="1">
    <citation type="submission" date="2018-11" db="EMBL/GenBank/DDBJ databases">
        <authorList>
            <consortium name="Pathogen Informatics"/>
        </authorList>
    </citation>
    <scope>NUCLEOTIDE SEQUENCE [LARGE SCALE GENOMIC DNA]</scope>
</reference>
<dbReference type="PANTHER" id="PTHR46071:SF2">
    <property type="entry name" value="ANKYRIN REPEAT AND BTB_POZ DOMAIN-CONTAINING PROTEIN 2-LIKE PROTEIN"/>
    <property type="match status" value="1"/>
</dbReference>
<evidence type="ECO:0000259" key="3">
    <source>
        <dbReference type="Pfam" id="PF26281"/>
    </source>
</evidence>
<organism evidence="4 5">
    <name type="scientific">Strongylus vulgaris</name>
    <name type="common">Blood worm</name>
    <dbReference type="NCBI Taxonomy" id="40348"/>
    <lineage>
        <taxon>Eukaryota</taxon>
        <taxon>Metazoa</taxon>
        <taxon>Ecdysozoa</taxon>
        <taxon>Nematoda</taxon>
        <taxon>Chromadorea</taxon>
        <taxon>Rhabditida</taxon>
        <taxon>Rhabditina</taxon>
        <taxon>Rhabditomorpha</taxon>
        <taxon>Strongyloidea</taxon>
        <taxon>Strongylidae</taxon>
        <taxon>Strongylus</taxon>
    </lineage>
</organism>
<dbReference type="SUPFAM" id="SSF47113">
    <property type="entry name" value="Histone-fold"/>
    <property type="match status" value="1"/>
</dbReference>
<dbReference type="Pfam" id="PF26281">
    <property type="entry name" value="Histone_ABTB"/>
    <property type="match status" value="1"/>
</dbReference>
<dbReference type="EMBL" id="UYYB01094833">
    <property type="protein sequence ID" value="VDM75015.1"/>
    <property type="molecule type" value="Genomic_DNA"/>
</dbReference>
<name>A0A3P7KXC3_STRVU</name>
<dbReference type="InterPro" id="IPR052089">
    <property type="entry name" value="Ankyrin-BTB/POZ_domain"/>
</dbReference>